<dbReference type="CDD" id="cd01098">
    <property type="entry name" value="PAN_AP_plant"/>
    <property type="match status" value="1"/>
</dbReference>
<feature type="region of interest" description="Disordered" evidence="1">
    <location>
        <begin position="1"/>
        <end position="25"/>
    </location>
</feature>
<dbReference type="AlphaFoldDB" id="A0A7N2MAD8"/>
<dbReference type="InterPro" id="IPR003609">
    <property type="entry name" value="Pan_app"/>
</dbReference>
<organism evidence="3 4">
    <name type="scientific">Quercus lobata</name>
    <name type="common">Valley oak</name>
    <dbReference type="NCBI Taxonomy" id="97700"/>
    <lineage>
        <taxon>Eukaryota</taxon>
        <taxon>Viridiplantae</taxon>
        <taxon>Streptophyta</taxon>
        <taxon>Embryophyta</taxon>
        <taxon>Tracheophyta</taxon>
        <taxon>Spermatophyta</taxon>
        <taxon>Magnoliopsida</taxon>
        <taxon>eudicotyledons</taxon>
        <taxon>Gunneridae</taxon>
        <taxon>Pentapetalae</taxon>
        <taxon>rosids</taxon>
        <taxon>fabids</taxon>
        <taxon>Fagales</taxon>
        <taxon>Fagaceae</taxon>
        <taxon>Quercus</taxon>
    </lineage>
</organism>
<evidence type="ECO:0000313" key="4">
    <source>
        <dbReference type="Proteomes" id="UP000594261"/>
    </source>
</evidence>
<dbReference type="Pfam" id="PF08276">
    <property type="entry name" value="PAN_2"/>
    <property type="match status" value="1"/>
</dbReference>
<evidence type="ECO:0000256" key="1">
    <source>
        <dbReference type="SAM" id="MobiDB-lite"/>
    </source>
</evidence>
<dbReference type="EMBL" id="LRBV02000008">
    <property type="status" value="NOT_ANNOTATED_CDS"/>
    <property type="molecule type" value="Genomic_DNA"/>
</dbReference>
<accession>A0A7N2MAD8</accession>
<reference evidence="3" key="2">
    <citation type="submission" date="2021-01" db="UniProtKB">
        <authorList>
            <consortium name="EnsemblPlants"/>
        </authorList>
    </citation>
    <scope>IDENTIFICATION</scope>
</reference>
<dbReference type="PANTHER" id="PTHR32444:SF234">
    <property type="entry name" value="RECEPTOR-LIKE SERINE_THREONINE-PROTEIN KINASE"/>
    <property type="match status" value="1"/>
</dbReference>
<evidence type="ECO:0000259" key="2">
    <source>
        <dbReference type="Pfam" id="PF08276"/>
    </source>
</evidence>
<reference evidence="3 4" key="1">
    <citation type="journal article" date="2016" name="G3 (Bethesda)">
        <title>First Draft Assembly and Annotation of the Genome of a California Endemic Oak Quercus lobata Nee (Fagaceae).</title>
        <authorList>
            <person name="Sork V.L."/>
            <person name="Fitz-Gibbon S.T."/>
            <person name="Puiu D."/>
            <person name="Crepeau M."/>
            <person name="Gugger P.F."/>
            <person name="Sherman R."/>
            <person name="Stevens K."/>
            <person name="Langley C.H."/>
            <person name="Pellegrini M."/>
            <person name="Salzberg S.L."/>
        </authorList>
    </citation>
    <scope>NUCLEOTIDE SEQUENCE [LARGE SCALE GENOMIC DNA]</scope>
    <source>
        <strain evidence="3 4">cv. SW786</strain>
    </source>
</reference>
<evidence type="ECO:0000313" key="3">
    <source>
        <dbReference type="EnsemblPlants" id="QL08p017899:mrna"/>
    </source>
</evidence>
<dbReference type="InParanoid" id="A0A7N2MAD8"/>
<dbReference type="Proteomes" id="UP000594261">
    <property type="component" value="Chromosome 8"/>
</dbReference>
<proteinExistence type="predicted"/>
<dbReference type="PANTHER" id="PTHR32444">
    <property type="entry name" value="BULB-TYPE LECTIN DOMAIN-CONTAINING PROTEIN"/>
    <property type="match status" value="1"/>
</dbReference>
<dbReference type="EnsemblPlants" id="QL08p017899:mrna">
    <property type="protein sequence ID" value="QL08p017899:mrna"/>
    <property type="gene ID" value="QL08p017899"/>
</dbReference>
<dbReference type="Gramene" id="QL08p017899:mrna">
    <property type="protein sequence ID" value="QL08p017899:mrna"/>
    <property type="gene ID" value="QL08p017899"/>
</dbReference>
<name>A0A7N2MAD8_QUELO</name>
<keyword evidence="4" id="KW-1185">Reference proteome</keyword>
<feature type="domain" description="Apple" evidence="2">
    <location>
        <begin position="51"/>
        <end position="84"/>
    </location>
</feature>
<sequence length="143" mass="16245">MKNDSRNYDRTGPWNEGFKPKSTERWNPDDWAKGCISTTELSCEDKDKIGVQCLNNCSCMAYSNTDIRDGGSGCAIWYGDLIDIRQVAANGQDLYIQMPASKKGRRERLAKDEGDSCSCHCHCRSFWGALDCLQHLQKKKLQR</sequence>
<protein>
    <recommendedName>
        <fullName evidence="2">Apple domain-containing protein</fullName>
    </recommendedName>
</protein>